<keyword evidence="2" id="KW-1185">Reference proteome</keyword>
<reference evidence="1" key="1">
    <citation type="submission" date="2023-06" db="EMBL/GenBank/DDBJ databases">
        <title>A Treasure from Seagulls: Isolation and Description of Aciduricobacillus qingdaonensis gen. nov., sp. nov., a Rare Obligately Uric Acid-utilizing Member in the Family Bacillaceae.</title>
        <authorList>
            <person name="Liu W."/>
            <person name="Wang B."/>
        </authorList>
    </citation>
    <scope>NUCLEOTIDE SEQUENCE</scope>
    <source>
        <strain evidence="1">44XB</strain>
    </source>
</reference>
<sequence>MEPGFEYDNALYCTLWGHWDNLIDIMAKSPDDILSKKIETFLAQLHFCSDEGIVLAARNDLLHYIDHAMQMTPMPSIEI</sequence>
<name>A0ABY9KYL5_9BACI</name>
<protein>
    <submittedName>
        <fullName evidence="1">YhdB family protein</fullName>
    </submittedName>
</protein>
<dbReference type="Proteomes" id="UP001180087">
    <property type="component" value="Chromosome"/>
</dbReference>
<dbReference type="EMBL" id="CP129113">
    <property type="protein sequence ID" value="WLV25487.1"/>
    <property type="molecule type" value="Genomic_DNA"/>
</dbReference>
<evidence type="ECO:0000313" key="1">
    <source>
        <dbReference type="EMBL" id="WLV25487.1"/>
    </source>
</evidence>
<accession>A0ABY9KYL5</accession>
<dbReference type="InterPro" id="IPR025431">
    <property type="entry name" value="YhdB-like"/>
</dbReference>
<dbReference type="RefSeq" id="WP_348029277.1">
    <property type="nucleotide sequence ID" value="NZ_CP129113.1"/>
</dbReference>
<gene>
    <name evidence="1" type="ORF">QR721_04560</name>
</gene>
<organism evidence="1 2">
    <name type="scientific">Aciduricibacillus chroicocephali</name>
    <dbReference type="NCBI Taxonomy" id="3054939"/>
    <lineage>
        <taxon>Bacteria</taxon>
        <taxon>Bacillati</taxon>
        <taxon>Bacillota</taxon>
        <taxon>Bacilli</taxon>
        <taxon>Bacillales</taxon>
        <taxon>Bacillaceae</taxon>
        <taxon>Aciduricibacillus</taxon>
    </lineage>
</organism>
<proteinExistence type="predicted"/>
<evidence type="ECO:0000313" key="2">
    <source>
        <dbReference type="Proteomes" id="UP001180087"/>
    </source>
</evidence>
<dbReference type="Pfam" id="PF14148">
    <property type="entry name" value="YhdB"/>
    <property type="match status" value="1"/>
</dbReference>